<dbReference type="RefSeq" id="WP_320003789.1">
    <property type="nucleotide sequence ID" value="NZ_JAUHJS010000003.1"/>
</dbReference>
<dbReference type="NCBIfam" id="TIGR03519">
    <property type="entry name" value="T9SS_PorP_fam"/>
    <property type="match status" value="1"/>
</dbReference>
<dbReference type="Pfam" id="PF11751">
    <property type="entry name" value="PorP_SprF"/>
    <property type="match status" value="1"/>
</dbReference>
<dbReference type="InterPro" id="IPR019861">
    <property type="entry name" value="PorP/SprF_Bacteroidetes"/>
</dbReference>
<feature type="chain" id="PRO_5045369780" evidence="1">
    <location>
        <begin position="21"/>
        <end position="339"/>
    </location>
</feature>
<keyword evidence="3" id="KW-1185">Reference proteome</keyword>
<evidence type="ECO:0000256" key="1">
    <source>
        <dbReference type="SAM" id="SignalP"/>
    </source>
</evidence>
<gene>
    <name evidence="2" type="ORF">QWY31_07110</name>
</gene>
<reference evidence="2" key="1">
    <citation type="submission" date="2023-06" db="EMBL/GenBank/DDBJ databases">
        <title>Cytophagales bacterium Strain LB-30, isolated from soil.</title>
        <authorList>
            <person name="Liu B."/>
        </authorList>
    </citation>
    <scope>NUCLEOTIDE SEQUENCE</scope>
    <source>
        <strain evidence="2">LB-30</strain>
    </source>
</reference>
<dbReference type="EMBL" id="JAUHJS010000003">
    <property type="protein sequence ID" value="MDN4165263.1"/>
    <property type="molecule type" value="Genomic_DNA"/>
</dbReference>
<comment type="caution">
    <text evidence="2">The sequence shown here is derived from an EMBL/GenBank/DDBJ whole genome shotgun (WGS) entry which is preliminary data.</text>
</comment>
<evidence type="ECO:0000313" key="2">
    <source>
        <dbReference type="EMBL" id="MDN4165263.1"/>
    </source>
</evidence>
<evidence type="ECO:0000313" key="3">
    <source>
        <dbReference type="Proteomes" id="UP001168552"/>
    </source>
</evidence>
<sequence length="339" mass="38104">MKSFILFILVSLALSVALKAQDPQFSQYYASPLYLNPAFAGSTEMHRVALNNRLQWPNLPQTYTTYALSYDYNMAHLNSGFGLLLTTDKAGSSSLRNTNAGFLYAYKIHLNNKWVITPGLNFSYTHRDIDYSKLLFPDQISSDGSGVLPVSPGGSGANRIEKVQYFDFGTGLLVYNRAAWFGGSLHHIPQPNTSFLGGNDRLPMKLTVHGGVKIPLYYGPQKLSRMSSISPSFIYKTQGEFDQLDVGMNFTYDPIMAGLWYRGLPIRQTVDDQFSRDAVTFIMGLNFKDLQMGYSYDITVSRLGANSGGAHEISLIYEFTYENLHRVKRKEKFMPCPSF</sequence>
<organism evidence="2 3">
    <name type="scientific">Shiella aurantiaca</name>
    <dbReference type="NCBI Taxonomy" id="3058365"/>
    <lineage>
        <taxon>Bacteria</taxon>
        <taxon>Pseudomonadati</taxon>
        <taxon>Bacteroidota</taxon>
        <taxon>Cytophagia</taxon>
        <taxon>Cytophagales</taxon>
        <taxon>Shiellaceae</taxon>
        <taxon>Shiella</taxon>
    </lineage>
</organism>
<keyword evidence="1" id="KW-0732">Signal</keyword>
<proteinExistence type="predicted"/>
<protein>
    <submittedName>
        <fullName evidence="2">Type IX secretion system membrane protein PorP/SprF</fullName>
    </submittedName>
</protein>
<feature type="signal peptide" evidence="1">
    <location>
        <begin position="1"/>
        <end position="20"/>
    </location>
</feature>
<name>A0ABT8F4E4_9BACT</name>
<dbReference type="Proteomes" id="UP001168552">
    <property type="component" value="Unassembled WGS sequence"/>
</dbReference>
<accession>A0ABT8F4E4</accession>